<protein>
    <recommendedName>
        <fullName evidence="3">Rpn family recombination-promoting nuclease/putative transposase</fullName>
    </recommendedName>
</protein>
<evidence type="ECO:0008006" key="3">
    <source>
        <dbReference type="Google" id="ProtNLM"/>
    </source>
</evidence>
<organism evidence="1 2">
    <name type="scientific">Salicibibacter cibarius</name>
    <dbReference type="NCBI Taxonomy" id="2743000"/>
    <lineage>
        <taxon>Bacteria</taxon>
        <taxon>Bacillati</taxon>
        <taxon>Bacillota</taxon>
        <taxon>Bacilli</taxon>
        <taxon>Bacillales</taxon>
        <taxon>Bacillaceae</taxon>
        <taxon>Salicibibacter</taxon>
    </lineage>
</organism>
<reference evidence="1 2" key="1">
    <citation type="submission" date="2020-06" db="EMBL/GenBank/DDBJ databases">
        <title>Genomic analysis of Salicibibacter sp. NKC5-3.</title>
        <authorList>
            <person name="Oh Y.J."/>
        </authorList>
    </citation>
    <scope>NUCLEOTIDE SEQUENCE [LARGE SCALE GENOMIC DNA]</scope>
    <source>
        <strain evidence="1 2">NKC5-3</strain>
    </source>
</reference>
<dbReference type="AlphaFoldDB" id="A0A7T6Z001"/>
<name>A0A7T6Z001_9BACI</name>
<sequence>MTIPLFEEYLQDDKNQLYRLFLYAIYRANPEIITEVIEMQKLESDPNIQKKIDHVVRKFEWDKKWKEEGREEGREEGIEKARLEMARTLLKDGSSLGYISKVTGLTIDRIKQLNQK</sequence>
<evidence type="ECO:0000313" key="2">
    <source>
        <dbReference type="Proteomes" id="UP000595823"/>
    </source>
</evidence>
<dbReference type="KEGG" id="scia:HUG15_00040"/>
<keyword evidence="2" id="KW-1185">Reference proteome</keyword>
<proteinExistence type="predicted"/>
<dbReference type="Proteomes" id="UP000595823">
    <property type="component" value="Chromosome"/>
</dbReference>
<accession>A0A7T6Z001</accession>
<gene>
    <name evidence="1" type="ORF">HUG15_00040</name>
</gene>
<evidence type="ECO:0000313" key="1">
    <source>
        <dbReference type="EMBL" id="QQK74166.1"/>
    </source>
</evidence>
<dbReference type="EMBL" id="CP054705">
    <property type="protein sequence ID" value="QQK74166.1"/>
    <property type="molecule type" value="Genomic_DNA"/>
</dbReference>